<dbReference type="AlphaFoldDB" id="A0A7M5WR63"/>
<dbReference type="InterPro" id="IPR001781">
    <property type="entry name" value="Znf_LIM"/>
</dbReference>
<dbReference type="RefSeq" id="XP_066915164.1">
    <property type="nucleotide sequence ID" value="XM_067059063.1"/>
</dbReference>
<dbReference type="PROSITE" id="PS00478">
    <property type="entry name" value="LIM_DOMAIN_1"/>
    <property type="match status" value="1"/>
</dbReference>
<dbReference type="Pfam" id="PF00412">
    <property type="entry name" value="LIM"/>
    <property type="match status" value="1"/>
</dbReference>
<dbReference type="CDD" id="cd09358">
    <property type="entry name" value="LIM_Mical_like"/>
    <property type="match status" value="1"/>
</dbReference>
<evidence type="ECO:0000259" key="6">
    <source>
        <dbReference type="PROSITE" id="PS50023"/>
    </source>
</evidence>
<feature type="region of interest" description="Disordered" evidence="5">
    <location>
        <begin position="277"/>
        <end position="310"/>
    </location>
</feature>
<dbReference type="GO" id="GO:0046872">
    <property type="term" value="F:metal ion binding"/>
    <property type="evidence" value="ECO:0007669"/>
    <property type="project" value="UniProtKB-KW"/>
</dbReference>
<dbReference type="Proteomes" id="UP000594262">
    <property type="component" value="Unplaced"/>
</dbReference>
<name>A0A7M5WR63_9CNID</name>
<dbReference type="PROSITE" id="PS50023">
    <property type="entry name" value="LIM_DOMAIN_2"/>
    <property type="match status" value="1"/>
</dbReference>
<dbReference type="FunFam" id="2.10.110.10:FF:000002">
    <property type="entry name" value="LIM domain and actin-binding 1"/>
    <property type="match status" value="1"/>
</dbReference>
<feature type="region of interest" description="Disordered" evidence="5">
    <location>
        <begin position="1"/>
        <end position="117"/>
    </location>
</feature>
<keyword evidence="1 4" id="KW-0479">Metal-binding</keyword>
<organism evidence="7 8">
    <name type="scientific">Clytia hemisphaerica</name>
    <dbReference type="NCBI Taxonomy" id="252671"/>
    <lineage>
        <taxon>Eukaryota</taxon>
        <taxon>Metazoa</taxon>
        <taxon>Cnidaria</taxon>
        <taxon>Hydrozoa</taxon>
        <taxon>Hydroidolina</taxon>
        <taxon>Leptothecata</taxon>
        <taxon>Obeliida</taxon>
        <taxon>Clytiidae</taxon>
        <taxon>Clytia</taxon>
    </lineage>
</organism>
<evidence type="ECO:0000256" key="2">
    <source>
        <dbReference type="ARBA" id="ARBA00022833"/>
    </source>
</evidence>
<feature type="compositionally biased region" description="Acidic residues" evidence="5">
    <location>
        <begin position="300"/>
        <end position="310"/>
    </location>
</feature>
<evidence type="ECO:0000256" key="4">
    <source>
        <dbReference type="PROSITE-ProRule" id="PRU00125"/>
    </source>
</evidence>
<feature type="domain" description="LIM zinc-binding" evidence="6">
    <location>
        <begin position="202"/>
        <end position="262"/>
    </location>
</feature>
<dbReference type="RefSeq" id="XP_066925938.1">
    <property type="nucleotide sequence ID" value="XM_067069837.1"/>
</dbReference>
<evidence type="ECO:0000313" key="8">
    <source>
        <dbReference type="Proteomes" id="UP000594262"/>
    </source>
</evidence>
<dbReference type="SMART" id="SM00132">
    <property type="entry name" value="LIM"/>
    <property type="match status" value="1"/>
</dbReference>
<feature type="compositionally biased region" description="Basic and acidic residues" evidence="5">
    <location>
        <begin position="82"/>
        <end position="109"/>
    </location>
</feature>
<evidence type="ECO:0000256" key="3">
    <source>
        <dbReference type="ARBA" id="ARBA00023038"/>
    </source>
</evidence>
<dbReference type="GeneID" id="136802339"/>
<keyword evidence="2 4" id="KW-0862">Zinc</keyword>
<dbReference type="PANTHER" id="PTHR24206">
    <property type="entry name" value="OS06G0237300 PROTEIN"/>
    <property type="match status" value="1"/>
</dbReference>
<dbReference type="Gene3D" id="2.10.110.10">
    <property type="entry name" value="Cysteine Rich Protein"/>
    <property type="match status" value="1"/>
</dbReference>
<evidence type="ECO:0000256" key="5">
    <source>
        <dbReference type="SAM" id="MobiDB-lite"/>
    </source>
</evidence>
<dbReference type="SUPFAM" id="SSF57716">
    <property type="entry name" value="Glucocorticoid receptor-like (DNA-binding domain)"/>
    <property type="match status" value="2"/>
</dbReference>
<evidence type="ECO:0000313" key="7">
    <source>
        <dbReference type="EnsemblMetazoa" id="CLYHEMP004666.1"/>
    </source>
</evidence>
<keyword evidence="3 4" id="KW-0440">LIM domain</keyword>
<dbReference type="OrthoDB" id="6129702at2759"/>
<feature type="compositionally biased region" description="Basic and acidic residues" evidence="5">
    <location>
        <begin position="52"/>
        <end position="66"/>
    </location>
</feature>
<proteinExistence type="predicted"/>
<sequence>MSDVEVEYTNGYHNDEDMNGRDDIPSPTQDDLSDDEKPRSESTRSQQSVKVTESRQRTLSRDENKAPRRGSRTSSTTSDQSDDYHQSATERRNRYEKKVGRGFSVDKPRIQAHGGSTGASTLKERFENKAIESKNRVMTSSNRLQGLSNQNGEGEERHSALSLKARFEAKAQDSAPVKRNFVINRSGGGAAKKFGGGGATSNKCFVCNKTVYPMEKLEADKHMYHKFCFKCKTCNRTVGLGNYAALQGEIYCKPHLKQLFKLKGNYDEGFGREQRKADWMNKDDKNVETMNNEVNGTAGDADEEAPLNDD</sequence>
<keyword evidence="8" id="KW-1185">Reference proteome</keyword>
<accession>A0A7M5WR63</accession>
<feature type="compositionally biased region" description="Basic and acidic residues" evidence="5">
    <location>
        <begin position="13"/>
        <end position="24"/>
    </location>
</feature>
<reference evidence="7" key="1">
    <citation type="submission" date="2021-01" db="UniProtKB">
        <authorList>
            <consortium name="EnsemblMetazoa"/>
        </authorList>
    </citation>
    <scope>IDENTIFICATION</scope>
</reference>
<dbReference type="GeneID" id="136813324"/>
<feature type="compositionally biased region" description="Basic and acidic residues" evidence="5">
    <location>
        <begin position="277"/>
        <end position="287"/>
    </location>
</feature>
<dbReference type="EnsemblMetazoa" id="CLYHEMT004666.1">
    <property type="protein sequence ID" value="CLYHEMP004666.1"/>
    <property type="gene ID" value="CLYHEMG004666"/>
</dbReference>
<protein>
    <recommendedName>
        <fullName evidence="6">LIM zinc-binding domain-containing protein</fullName>
    </recommendedName>
</protein>
<evidence type="ECO:0000256" key="1">
    <source>
        <dbReference type="ARBA" id="ARBA00022723"/>
    </source>
</evidence>